<dbReference type="Pfam" id="PF23571">
    <property type="entry name" value="GH3_M"/>
    <property type="match status" value="1"/>
</dbReference>
<dbReference type="GO" id="GO:0016881">
    <property type="term" value="F:acid-amino acid ligase activity"/>
    <property type="evidence" value="ECO:0007669"/>
    <property type="project" value="TreeGrafter"/>
</dbReference>
<dbReference type="EMBL" id="SJSA01000001">
    <property type="protein sequence ID" value="TGG40070.1"/>
    <property type="molecule type" value="Genomic_DNA"/>
</dbReference>
<dbReference type="PANTHER" id="PTHR31901">
    <property type="entry name" value="GH3 DOMAIN-CONTAINING PROTEIN"/>
    <property type="match status" value="1"/>
</dbReference>
<organism evidence="3 4">
    <name type="scientific">Duncaniella freteri</name>
    <dbReference type="NCBI Taxonomy" id="2530391"/>
    <lineage>
        <taxon>Bacteria</taxon>
        <taxon>Pseudomonadati</taxon>
        <taxon>Bacteroidota</taxon>
        <taxon>Bacteroidia</taxon>
        <taxon>Bacteroidales</taxon>
        <taxon>Muribaculaceae</taxon>
        <taxon>Duncaniella</taxon>
    </lineage>
</organism>
<name>A0A4Z0V9S8_9BACT</name>
<dbReference type="Proteomes" id="UP000297635">
    <property type="component" value="Unassembled WGS sequence"/>
</dbReference>
<dbReference type="AlphaFoldDB" id="A0A4Z0V9S8"/>
<feature type="domain" description="GH3 C-terminal" evidence="2">
    <location>
        <begin position="386"/>
        <end position="498"/>
    </location>
</feature>
<keyword evidence="4" id="KW-1185">Reference proteome</keyword>
<feature type="domain" description="GH3 middle" evidence="1">
    <location>
        <begin position="302"/>
        <end position="370"/>
    </location>
</feature>
<accession>A0A4Z0V9S8</accession>
<dbReference type="Pfam" id="PF23572">
    <property type="entry name" value="GH3_C"/>
    <property type="match status" value="1"/>
</dbReference>
<evidence type="ECO:0000259" key="2">
    <source>
        <dbReference type="Pfam" id="PF23572"/>
    </source>
</evidence>
<protein>
    <submittedName>
        <fullName evidence="3">GH3 auxin-responsive promoter family protein</fullName>
    </submittedName>
</protein>
<dbReference type="InterPro" id="IPR055377">
    <property type="entry name" value="GH3_M"/>
</dbReference>
<dbReference type="RefSeq" id="WP_135471087.1">
    <property type="nucleotide sequence ID" value="NZ_CASJDB010000003.1"/>
</dbReference>
<reference evidence="3 4" key="1">
    <citation type="submission" date="2019-02" db="EMBL/GenBank/DDBJ databases">
        <title>Isolation and identification of novel species under the genus Muribaculum.</title>
        <authorList>
            <person name="Miyake S."/>
            <person name="Ding Y."/>
            <person name="Low A."/>
            <person name="Soh M."/>
            <person name="Seedorf H."/>
        </authorList>
    </citation>
    <scope>NUCLEOTIDE SEQUENCE [LARGE SCALE GENOMIC DNA]</scope>
    <source>
        <strain evidence="3 4">TLL-A3</strain>
    </source>
</reference>
<dbReference type="GeneID" id="82149125"/>
<sequence>MNLTPLVRPFFLHKAANVRSWQGRIRMVQLRQLQWLLSRGASTKWGQEHGLDASSDRDIDRVYDELRRAVPMVQSYPDIRESVMRMVGGEADVLWPGVTRRFAQSSGTSDGKSKYIPVTDDSLRVNHYDGGSQVVAQYLSLYPDSRLFSGKSFILGGSYANELSLRSGVKVGDLSATLIDCINPFANLVRVPSKKVALMADWEEKLPRLIEASMCEDITNISGVPSWFLTVLKGVMQKAGVGCIHDVWRNLEVFFHGGISMAPYREQYAHITRQGMRYLESYNASEGFFAVQDTIDSPGMLLLLDSGVFYEFIPLSEIDSDRHSTIPSWEVEQGKVYSIVISACNGLWRYTPGDTVRVESVDPLRITIAGRTKCFINAFGEELMVENAEAAMTRVCRDMDCSVVNYTAAPVYASDNSRGRHEWLIEFDREPASIEAFAASLDIALQDVNSDYQAKRAHGIFLDPLTVVKGRSGVFNDWLASTGKLGGQRKVPRLSNTRNPIDDILKLNR</sequence>
<dbReference type="InterPro" id="IPR055378">
    <property type="entry name" value="GH3_C"/>
</dbReference>
<evidence type="ECO:0000313" key="4">
    <source>
        <dbReference type="Proteomes" id="UP000297635"/>
    </source>
</evidence>
<dbReference type="GO" id="GO:0005737">
    <property type="term" value="C:cytoplasm"/>
    <property type="evidence" value="ECO:0007669"/>
    <property type="project" value="TreeGrafter"/>
</dbReference>
<dbReference type="Pfam" id="PF03321">
    <property type="entry name" value="GH3"/>
    <property type="match status" value="1"/>
</dbReference>
<gene>
    <name evidence="3" type="ORF">EZ315_04910</name>
</gene>
<evidence type="ECO:0000259" key="1">
    <source>
        <dbReference type="Pfam" id="PF23571"/>
    </source>
</evidence>
<comment type="caution">
    <text evidence="3">The sequence shown here is derived from an EMBL/GenBank/DDBJ whole genome shotgun (WGS) entry which is preliminary data.</text>
</comment>
<dbReference type="InterPro" id="IPR004993">
    <property type="entry name" value="GH3"/>
</dbReference>
<evidence type="ECO:0000313" key="3">
    <source>
        <dbReference type="EMBL" id="TGG40070.1"/>
    </source>
</evidence>
<dbReference type="PANTHER" id="PTHR31901:SF9">
    <property type="entry name" value="GH3 DOMAIN-CONTAINING PROTEIN"/>
    <property type="match status" value="1"/>
</dbReference>
<proteinExistence type="predicted"/>